<evidence type="ECO:0000256" key="4">
    <source>
        <dbReference type="ARBA" id="ARBA00022968"/>
    </source>
</evidence>
<evidence type="ECO:0000256" key="3">
    <source>
        <dbReference type="ARBA" id="ARBA00022679"/>
    </source>
</evidence>
<proteinExistence type="predicted"/>
<organism evidence="9 10">
    <name type="scientific">Peptostreptococcus canis</name>
    <dbReference type="NCBI Taxonomy" id="1159213"/>
    <lineage>
        <taxon>Bacteria</taxon>
        <taxon>Bacillati</taxon>
        <taxon>Bacillota</taxon>
        <taxon>Clostridia</taxon>
        <taxon>Peptostreptococcales</taxon>
        <taxon>Peptostreptococcaceae</taxon>
        <taxon>Peptostreptococcus</taxon>
    </lineage>
</organism>
<comment type="caution">
    <text evidence="9">The sequence shown here is derived from an EMBL/GenBank/DDBJ whole genome shotgun (WGS) entry which is preliminary data.</text>
</comment>
<keyword evidence="3" id="KW-0808">Transferase</keyword>
<keyword evidence="5" id="KW-0046">Antibiotic resistance</keyword>
<keyword evidence="7" id="KW-1133">Transmembrane helix</keyword>
<dbReference type="Pfam" id="PF00912">
    <property type="entry name" value="Transgly"/>
    <property type="match status" value="1"/>
</dbReference>
<dbReference type="InterPro" id="IPR001264">
    <property type="entry name" value="Glyco_trans_51"/>
</dbReference>
<dbReference type="InterPro" id="IPR036950">
    <property type="entry name" value="PBP_transglycosylase"/>
</dbReference>
<keyword evidence="4" id="KW-0735">Signal-anchor</keyword>
<dbReference type="PANTHER" id="PTHR32282">
    <property type="entry name" value="BINDING PROTEIN TRANSPEPTIDASE, PUTATIVE-RELATED"/>
    <property type="match status" value="1"/>
</dbReference>
<evidence type="ECO:0000259" key="8">
    <source>
        <dbReference type="Pfam" id="PF00912"/>
    </source>
</evidence>
<evidence type="ECO:0000256" key="1">
    <source>
        <dbReference type="ARBA" id="ARBA00004401"/>
    </source>
</evidence>
<dbReference type="Gene3D" id="1.10.3810.10">
    <property type="entry name" value="Biosynthetic peptidoglycan transglycosylase-like"/>
    <property type="match status" value="1"/>
</dbReference>
<protein>
    <recommendedName>
        <fullName evidence="2">Penicillin-binding protein 1A</fullName>
    </recommendedName>
</protein>
<feature type="transmembrane region" description="Helical" evidence="7">
    <location>
        <begin position="114"/>
        <end position="137"/>
    </location>
</feature>
<feature type="domain" description="Glycosyl transferase family 51" evidence="8">
    <location>
        <begin position="155"/>
        <end position="318"/>
    </location>
</feature>
<feature type="compositionally biased region" description="Polar residues" evidence="6">
    <location>
        <begin position="33"/>
        <end position="43"/>
    </location>
</feature>
<comment type="subcellular location">
    <subcellularLocation>
        <location evidence="1">Cell membrane</location>
        <topology evidence="1">Single-pass type II membrane protein</topology>
    </subcellularLocation>
</comment>
<evidence type="ECO:0000256" key="6">
    <source>
        <dbReference type="SAM" id="MobiDB-lite"/>
    </source>
</evidence>
<feature type="region of interest" description="Disordered" evidence="6">
    <location>
        <begin position="1"/>
        <end position="43"/>
    </location>
</feature>
<dbReference type="InterPro" id="IPR050396">
    <property type="entry name" value="Glycosyltr_51/Transpeptidase"/>
</dbReference>
<sequence>MSDHLNNNIRRKKTSSKKKSKDIPKNKIRIKKQQTSGSKTNSFETNEYGKVLDGVERFRGTNRGMDTLRKRDTYNKYPELLDSDTVDYDENFYDEEDYYYDSEIYKRRSFLTGFLKRFVSIMLIIIIIGGSAGFIYVRGVISEMPVLTKKIMEESYINKDVVPLSKIPKNLQIAVISIEDQRFYKHKGIDIKSVLRSFVNNALGGNTQGGSTIEMQLSKNILTSNERTIKRKIQDMYNARMMNKIMTKDEILEAYLNNIYLGKSSYGVKAGAELYFGEKVEKLSFGQCTMLAGITNNPRLYQNYEQAKKRQALVLYKMYKLGYIKEHVYKAQLYRDTPFKSEIE</sequence>
<evidence type="ECO:0000313" key="9">
    <source>
        <dbReference type="EMBL" id="MBC2575795.1"/>
    </source>
</evidence>
<reference evidence="9 10" key="1">
    <citation type="submission" date="2020-05" db="EMBL/GenBank/DDBJ databases">
        <title>Draft genome of xy-202 and genomic insight in genome of the genus Peptostreptococcus.</title>
        <authorList>
            <person name="Zhang Z."/>
        </authorList>
    </citation>
    <scope>NUCLEOTIDE SEQUENCE [LARGE SCALE GENOMIC DNA]</scope>
    <source>
        <strain evidence="9 10">DSM 27025</strain>
    </source>
</reference>
<accession>A0ABR6TK64</accession>
<dbReference type="EMBL" id="JABGBW010000002">
    <property type="protein sequence ID" value="MBC2575795.1"/>
    <property type="molecule type" value="Genomic_DNA"/>
</dbReference>
<evidence type="ECO:0000256" key="7">
    <source>
        <dbReference type="SAM" id="Phobius"/>
    </source>
</evidence>
<dbReference type="InterPro" id="IPR023346">
    <property type="entry name" value="Lysozyme-like_dom_sf"/>
</dbReference>
<feature type="compositionally biased region" description="Basic residues" evidence="6">
    <location>
        <begin position="9"/>
        <end position="32"/>
    </location>
</feature>
<keyword evidence="10" id="KW-1185">Reference proteome</keyword>
<evidence type="ECO:0000256" key="2">
    <source>
        <dbReference type="ARBA" id="ARBA00018638"/>
    </source>
</evidence>
<dbReference type="RefSeq" id="WP_185623821.1">
    <property type="nucleotide sequence ID" value="NZ_JABGBW010000002.1"/>
</dbReference>
<evidence type="ECO:0000256" key="5">
    <source>
        <dbReference type="ARBA" id="ARBA00023251"/>
    </source>
</evidence>
<name>A0ABR6TK64_9FIRM</name>
<evidence type="ECO:0000313" key="10">
    <source>
        <dbReference type="Proteomes" id="UP000713904"/>
    </source>
</evidence>
<keyword evidence="7" id="KW-0472">Membrane</keyword>
<dbReference type="SUPFAM" id="SSF53955">
    <property type="entry name" value="Lysozyme-like"/>
    <property type="match status" value="1"/>
</dbReference>
<dbReference type="Proteomes" id="UP000713904">
    <property type="component" value="Unassembled WGS sequence"/>
</dbReference>
<keyword evidence="7" id="KW-0812">Transmembrane</keyword>
<dbReference type="PANTHER" id="PTHR32282:SF33">
    <property type="entry name" value="PEPTIDOGLYCAN GLYCOSYLTRANSFERASE"/>
    <property type="match status" value="1"/>
</dbReference>
<gene>
    <name evidence="9" type="ORF">HLB29_03755</name>
</gene>